<evidence type="ECO:0000256" key="1">
    <source>
        <dbReference type="ARBA" id="ARBA00023002"/>
    </source>
</evidence>
<dbReference type="PANTHER" id="PTHR30466:SF1">
    <property type="entry name" value="FMN REDUCTASE (NADH) RUTF"/>
    <property type="match status" value="1"/>
</dbReference>
<accession>A0ABY4MWU4</accession>
<dbReference type="EMBL" id="CP097160">
    <property type="protein sequence ID" value="UQN14844.1"/>
    <property type="molecule type" value="Genomic_DNA"/>
</dbReference>
<evidence type="ECO:0000313" key="3">
    <source>
        <dbReference type="EMBL" id="UQN14844.1"/>
    </source>
</evidence>
<name>A0ABY4MWU4_9MICO</name>
<dbReference type="InterPro" id="IPR002563">
    <property type="entry name" value="Flavin_Rdtase-like_dom"/>
</dbReference>
<proteinExistence type="predicted"/>
<protein>
    <submittedName>
        <fullName evidence="3">Flavin reductase</fullName>
    </submittedName>
</protein>
<dbReference type="SMART" id="SM00903">
    <property type="entry name" value="Flavin_Reduct"/>
    <property type="match status" value="1"/>
</dbReference>
<organism evidence="3">
    <name type="scientific">Gulosibacter sediminis</name>
    <dbReference type="NCBI Taxonomy" id="1729695"/>
    <lineage>
        <taxon>Bacteria</taxon>
        <taxon>Bacillati</taxon>
        <taxon>Actinomycetota</taxon>
        <taxon>Actinomycetes</taxon>
        <taxon>Micrococcales</taxon>
        <taxon>Microbacteriaceae</taxon>
        <taxon>Gulosibacter</taxon>
    </lineage>
</organism>
<dbReference type="InterPro" id="IPR050268">
    <property type="entry name" value="NADH-dep_flavin_reductase"/>
</dbReference>
<feature type="domain" description="Flavin reductase like" evidence="2">
    <location>
        <begin position="14"/>
        <end position="160"/>
    </location>
</feature>
<keyword evidence="1" id="KW-0560">Oxidoreductase</keyword>
<dbReference type="PANTHER" id="PTHR30466">
    <property type="entry name" value="FLAVIN REDUCTASE"/>
    <property type="match status" value="1"/>
</dbReference>
<dbReference type="InterPro" id="IPR012349">
    <property type="entry name" value="Split_barrel_FMN-bd"/>
</dbReference>
<evidence type="ECO:0000259" key="2">
    <source>
        <dbReference type="SMART" id="SM00903"/>
    </source>
</evidence>
<sequence>MTAPDPIREFKRAMSHLTSAVNIISTDGPAGKLGLTVSAVCRGSDDPATVIVCINRTSSARDVFVDNGRLAINVLTGNQELLAMHFAGQTSASMAERFTWDIWSELDGLPTLRDARVAIAGTIVDRLEHGTHSVLFVAVDELRTRSGSGGLVYDSRNFHQVGASAF</sequence>
<dbReference type="Gene3D" id="2.30.110.10">
    <property type="entry name" value="Electron Transport, Fmn-binding Protein, Chain A"/>
    <property type="match status" value="1"/>
</dbReference>
<reference evidence="3" key="1">
    <citation type="submission" date="2022-05" db="EMBL/GenBank/DDBJ databases">
        <title>Complete genome sequence of toluene-degrading Gulosibacter sediminis strain ACHW.36C.</title>
        <authorList>
            <person name="Wai A.C."/>
            <person name="Lai G.K."/>
            <person name="Griffin S.D."/>
            <person name="Leung F.C."/>
        </authorList>
    </citation>
    <scope>NUCLEOTIDE SEQUENCE [LARGE SCALE GENOMIC DNA]</scope>
    <source>
        <strain evidence="3">ACHW.36C</strain>
    </source>
</reference>
<gene>
    <name evidence="3" type="ORF">M3M28_12500</name>
</gene>
<dbReference type="Pfam" id="PF01613">
    <property type="entry name" value="Flavin_Reduct"/>
    <property type="match status" value="1"/>
</dbReference>
<dbReference type="SUPFAM" id="SSF50475">
    <property type="entry name" value="FMN-binding split barrel"/>
    <property type="match status" value="1"/>
</dbReference>